<dbReference type="RefSeq" id="WP_106523859.1">
    <property type="nucleotide sequence ID" value="NZ_PYGD01000006.1"/>
</dbReference>
<feature type="signal peptide" evidence="1">
    <location>
        <begin position="1"/>
        <end position="20"/>
    </location>
</feature>
<protein>
    <recommendedName>
        <fullName evidence="4">Autotransporter-associated beta strand protein</fullName>
    </recommendedName>
</protein>
<comment type="caution">
    <text evidence="2">The sequence shown here is derived from an EMBL/GenBank/DDBJ whole genome shotgun (WGS) entry which is preliminary data.</text>
</comment>
<keyword evidence="1" id="KW-0732">Signal</keyword>
<accession>A0A2P8D219</accession>
<reference evidence="2 3" key="1">
    <citation type="submission" date="2018-03" db="EMBL/GenBank/DDBJ databases">
        <title>Genomic Encyclopedia of Type Strains, Phase III (KMG-III): the genomes of soil and plant-associated and newly described type strains.</title>
        <authorList>
            <person name="Whitman W."/>
        </authorList>
    </citation>
    <scope>NUCLEOTIDE SEQUENCE [LARGE SCALE GENOMIC DNA]</scope>
    <source>
        <strain evidence="2 3">CGMCC 1.12700</strain>
    </source>
</reference>
<dbReference type="EMBL" id="PYGD01000006">
    <property type="protein sequence ID" value="PSK91262.1"/>
    <property type="molecule type" value="Genomic_DNA"/>
</dbReference>
<dbReference type="AlphaFoldDB" id="A0A2P8D219"/>
<evidence type="ECO:0000313" key="3">
    <source>
        <dbReference type="Proteomes" id="UP000240572"/>
    </source>
</evidence>
<dbReference type="OrthoDB" id="660074at2"/>
<keyword evidence="3" id="KW-1185">Reference proteome</keyword>
<dbReference type="Proteomes" id="UP000240572">
    <property type="component" value="Unassembled WGS sequence"/>
</dbReference>
<sequence>MKKYYLFAGLALLAASPAFAQTKIGAAGAPDGSAMLEVTSGTGNNKGLLLPRMTTTQRNAITSPANGLMIYNTTTNQAQVNTGTPAAPVWTIATATNSGWNLTGNTGTNPSTNFIGTIDSQSFVIRTDNTEQVRVTAAGKVGINNTNPLSPLSFESVIGSKISFFSSGTTNHYGIGVSSNQLNYHVNPGATHTFFAGGTNGDGTELMRIQSNGDVGIGTSAPAQTLHVAGTARISTAAGTPTTITGRSAAGDIGNVTIGSGLAFSGGTLSATPTTDNTDWNLTGNTGTSPTTNFIGTSDAQPLVIRTDNTEQVRVTAAGNVGIGTAAPTQTLDIVGTARIRNATGTPTTIAGRNNNGDVGAVTLGSGLSLTAGVLNTTADNADWNLTGNTGTNPATNFIGTGDAQPLVIRTSNTEKVRVTAAGNVGIGTTAPAYTLDVAGGIKASSEVLTASNSGSAMVWNSVNTGQGATELINYRGTGGGGFRFSTAAPGVVPAAGVGELMRITGAGDVGIGTATPAQTLHVAGTARITTAAGTPTTITGRNAAGDVGNVTLGTGINLTAGVLSVPPAPIQLLQGAITTSGVNITASTTGWLYTGATITLPANSTFKVTADMLLSIAAPFAGTFIVPADQSLWVRSTFADSPTGGPSADLIGSNLMSGNISTGMTRNMLHGTVALSNTTNAPKTYYYIVGNVETYGFTPTVYGFCSAGAGENQIYAIPVN</sequence>
<evidence type="ECO:0000256" key="1">
    <source>
        <dbReference type="SAM" id="SignalP"/>
    </source>
</evidence>
<name>A0A2P8D219_9BACT</name>
<evidence type="ECO:0008006" key="4">
    <source>
        <dbReference type="Google" id="ProtNLM"/>
    </source>
</evidence>
<evidence type="ECO:0000313" key="2">
    <source>
        <dbReference type="EMBL" id="PSK91262.1"/>
    </source>
</evidence>
<proteinExistence type="predicted"/>
<gene>
    <name evidence="2" type="ORF">B0I18_106274</name>
</gene>
<organism evidence="2 3">
    <name type="scientific">Taibaiella chishuiensis</name>
    <dbReference type="NCBI Taxonomy" id="1434707"/>
    <lineage>
        <taxon>Bacteria</taxon>
        <taxon>Pseudomonadati</taxon>
        <taxon>Bacteroidota</taxon>
        <taxon>Chitinophagia</taxon>
        <taxon>Chitinophagales</taxon>
        <taxon>Chitinophagaceae</taxon>
        <taxon>Taibaiella</taxon>
    </lineage>
</organism>
<feature type="chain" id="PRO_5015204071" description="Autotransporter-associated beta strand protein" evidence="1">
    <location>
        <begin position="21"/>
        <end position="721"/>
    </location>
</feature>